<dbReference type="Proteomes" id="UP000002213">
    <property type="component" value="Chromosome"/>
</dbReference>
<dbReference type="InterPro" id="IPR005158">
    <property type="entry name" value="BTAD"/>
</dbReference>
<dbReference type="AlphaFoldDB" id="C6WJB0"/>
<feature type="repeat" description="TPR" evidence="5">
    <location>
        <begin position="858"/>
        <end position="891"/>
    </location>
</feature>
<dbReference type="eggNOG" id="COG3903">
    <property type="taxonomic scope" value="Bacteria"/>
</dbReference>
<dbReference type="Gene3D" id="3.40.50.300">
    <property type="entry name" value="P-loop containing nucleotide triphosphate hydrolases"/>
    <property type="match status" value="1"/>
</dbReference>
<dbReference type="InterPro" id="IPR002182">
    <property type="entry name" value="NB-ARC"/>
</dbReference>
<proteinExistence type="inferred from homology"/>
<dbReference type="EMBL" id="CP001630">
    <property type="protein sequence ID" value="ACU34542.1"/>
    <property type="molecule type" value="Genomic_DNA"/>
</dbReference>
<dbReference type="HOGENOM" id="CLU_004665_2_0_11"/>
<name>C6WJB0_ACTMD</name>
<dbReference type="GO" id="GO:0043531">
    <property type="term" value="F:ADP binding"/>
    <property type="evidence" value="ECO:0007669"/>
    <property type="project" value="InterPro"/>
</dbReference>
<evidence type="ECO:0000259" key="7">
    <source>
        <dbReference type="SMART" id="SM01043"/>
    </source>
</evidence>
<dbReference type="Pfam" id="PF13424">
    <property type="entry name" value="TPR_12"/>
    <property type="match status" value="2"/>
</dbReference>
<reference evidence="8 9" key="1">
    <citation type="journal article" date="2009" name="Stand. Genomic Sci.">
        <title>Complete genome sequence of Actinosynnema mirum type strain (101).</title>
        <authorList>
            <person name="Land M."/>
            <person name="Lapidus A."/>
            <person name="Mayilraj S."/>
            <person name="Chen F."/>
            <person name="Copeland A."/>
            <person name="Del Rio T.G."/>
            <person name="Nolan M."/>
            <person name="Lucas S."/>
            <person name="Tice H."/>
            <person name="Cheng J.F."/>
            <person name="Chertkov O."/>
            <person name="Bruce D."/>
            <person name="Goodwin L."/>
            <person name="Pitluck S."/>
            <person name="Rohde M."/>
            <person name="Goker M."/>
            <person name="Pati A."/>
            <person name="Ivanova N."/>
            <person name="Mavromatis K."/>
            <person name="Chen A."/>
            <person name="Palaniappan K."/>
            <person name="Hauser L."/>
            <person name="Chang Y.J."/>
            <person name="Jeffries C.C."/>
            <person name="Brettin T."/>
            <person name="Detter J.C."/>
            <person name="Han C."/>
            <person name="Chain P."/>
            <person name="Tindall B.J."/>
            <person name="Bristow J."/>
            <person name="Eisen J.A."/>
            <person name="Markowitz V."/>
            <person name="Hugenholtz P."/>
            <person name="Kyrpides N.C."/>
            <person name="Klenk H.P."/>
        </authorList>
    </citation>
    <scope>NUCLEOTIDE SEQUENCE [LARGE SCALE GENOMIC DNA]</scope>
    <source>
        <strain evidence="9">ATCC 29888 / DSM 43827 / JCM 3225 / NBRC 14064 / NCIMB 13271 / NRRL B-12336 / IMRU 3971 / 101</strain>
    </source>
</reference>
<dbReference type="GO" id="GO:0003677">
    <property type="term" value="F:DNA binding"/>
    <property type="evidence" value="ECO:0007669"/>
    <property type="project" value="UniProtKB-KW"/>
</dbReference>
<dbReference type="SUPFAM" id="SSF52540">
    <property type="entry name" value="P-loop containing nucleoside triphosphate hydrolases"/>
    <property type="match status" value="1"/>
</dbReference>
<sequence>MEFGLLGPLAISHEGSPITLTKAVPRATLAVLLLHHGHPVAVERIIDVVWSEADGPPLTARSMVQRSVNSLRELFKVDPETTLRTRPGGYELTCREGALDLRRFEDLVDQADGCGSLREMAAVLREALRLWRGDPLSDVTNRGLESFKTGLTERRLTVVERCIELELQLGRHQEIVAELQSWTDTHPFRESLLALLMLALHRGGRTTDALAAYADFRARLAEEVGTDPGTAVRMLHERILNNDHTLAAPVQRGVDTAIPQTATDHADTPSQPAWVVPRQLPAGPRWLVGRDEQLAQLGQALAARETGQMAGAGTPVVVVVDGMAGIGKTALALTFAHQVSDRFPDGQLYLNLRGFGPAGTPMAAGEAVRTCLDALAVAVDDIPTSLQAQAGLYRSLIANRRMLVVLDNAADAEQVRPLLPASPASMVIITSRRRLESLVATDGAIPLALEVLNAAQAYALLEAGVGAARLAAEPDEVDELIARCAGLPLALRIVLARALTRPGFALAALVSTLRAAQDRLGSFDGGDPVTNLRVVFSWSYRDLPADTAWVFRSLAVHPGPEMSESSIASTSGLSRPATRAALAELVQLHLLQERALGRFSLHDLIRLYAVDHLHGDGDEVIGRARQRLADHYLHSAHRAAMLLYPSRDPITIAAPLPGVCLDEFAGELEARAWFGTEHAVLLAVLHDAARHGLHAHAWQIPWSMVDYLDWGGHWRDYIATQQIALDASAALGDLNGQIRAHRGLGRAHLRLGDIETARGFLTRSLQLSRQSNDPLGEAQTHLILAWMHEQDGDFRSALGHAEQALEGMRAGHDGRGVANALNTVGWYHTLLGQHSTALRYCGQALEQHEQLDDPQGHADTWDSLGHAHRGLQDLPQAITCYTRAVELYRTIQHGYDEATTQASLAETLLLSGDKDRARATWEHALTLLAPLDPDEADAIRSRLTAL</sequence>
<keyword evidence="2" id="KW-0805">Transcription regulation</keyword>
<dbReference type="GO" id="GO:0006355">
    <property type="term" value="P:regulation of DNA-templated transcription"/>
    <property type="evidence" value="ECO:0007669"/>
    <property type="project" value="InterPro"/>
</dbReference>
<dbReference type="KEGG" id="ami:Amir_0576"/>
<gene>
    <name evidence="8" type="ordered locus">Amir_0576</name>
</gene>
<dbReference type="Pfam" id="PF00931">
    <property type="entry name" value="NB-ARC"/>
    <property type="match status" value="1"/>
</dbReference>
<dbReference type="PANTHER" id="PTHR35807:SF1">
    <property type="entry name" value="TRANSCRIPTIONAL REGULATOR REDD"/>
    <property type="match status" value="1"/>
</dbReference>
<dbReference type="InterPro" id="IPR016032">
    <property type="entry name" value="Sig_transdc_resp-reg_C-effctor"/>
</dbReference>
<evidence type="ECO:0000256" key="3">
    <source>
        <dbReference type="ARBA" id="ARBA00023125"/>
    </source>
</evidence>
<evidence type="ECO:0000313" key="8">
    <source>
        <dbReference type="EMBL" id="ACU34542.1"/>
    </source>
</evidence>
<dbReference type="RefSeq" id="WP_012783205.1">
    <property type="nucleotide sequence ID" value="NC_013093.1"/>
</dbReference>
<protein>
    <submittedName>
        <fullName evidence="8">Transcriptional regulator, SARP family</fullName>
    </submittedName>
</protein>
<keyword evidence="5" id="KW-0802">TPR repeat</keyword>
<evidence type="ECO:0000256" key="1">
    <source>
        <dbReference type="ARBA" id="ARBA00005820"/>
    </source>
</evidence>
<organism evidence="8 9">
    <name type="scientific">Actinosynnema mirum (strain ATCC 29888 / DSM 43827 / JCM 3225 / NBRC 14064 / NCIMB 13271 / NRRL B-12336 / IMRU 3971 / 101)</name>
    <dbReference type="NCBI Taxonomy" id="446462"/>
    <lineage>
        <taxon>Bacteria</taxon>
        <taxon>Bacillati</taxon>
        <taxon>Actinomycetota</taxon>
        <taxon>Actinomycetes</taxon>
        <taxon>Pseudonocardiales</taxon>
        <taxon>Pseudonocardiaceae</taxon>
        <taxon>Actinosynnema</taxon>
    </lineage>
</organism>
<dbReference type="InterPro" id="IPR019734">
    <property type="entry name" value="TPR_rpt"/>
</dbReference>
<dbReference type="InterPro" id="IPR001867">
    <property type="entry name" value="OmpR/PhoB-type_DNA-bd"/>
</dbReference>
<dbReference type="Gene3D" id="1.10.10.10">
    <property type="entry name" value="Winged helix-like DNA-binding domain superfamily/Winged helix DNA-binding domain"/>
    <property type="match status" value="1"/>
</dbReference>
<dbReference type="PANTHER" id="PTHR35807">
    <property type="entry name" value="TRANSCRIPTIONAL REGULATOR REDD-RELATED"/>
    <property type="match status" value="1"/>
</dbReference>
<keyword evidence="9" id="KW-1185">Reference proteome</keyword>
<dbReference type="InterPro" id="IPR051677">
    <property type="entry name" value="AfsR-DnrI-RedD_regulator"/>
</dbReference>
<evidence type="ECO:0000256" key="5">
    <source>
        <dbReference type="PROSITE-ProRule" id="PRU00339"/>
    </source>
</evidence>
<dbReference type="InterPro" id="IPR027417">
    <property type="entry name" value="P-loop_NTPase"/>
</dbReference>
<dbReference type="InterPro" id="IPR011990">
    <property type="entry name" value="TPR-like_helical_dom_sf"/>
</dbReference>
<dbReference type="SUPFAM" id="SSF48452">
    <property type="entry name" value="TPR-like"/>
    <property type="match status" value="2"/>
</dbReference>
<dbReference type="PROSITE" id="PS50005">
    <property type="entry name" value="TPR"/>
    <property type="match status" value="2"/>
</dbReference>
<dbReference type="STRING" id="446462.Amir_0576"/>
<comment type="similarity">
    <text evidence="1">Belongs to the AfsR/DnrI/RedD regulatory family.</text>
</comment>
<dbReference type="CDD" id="cd15831">
    <property type="entry name" value="BTAD"/>
    <property type="match status" value="1"/>
</dbReference>
<feature type="repeat" description="TPR" evidence="5">
    <location>
        <begin position="738"/>
        <end position="771"/>
    </location>
</feature>
<dbReference type="InterPro" id="IPR036388">
    <property type="entry name" value="WH-like_DNA-bd_sf"/>
</dbReference>
<dbReference type="SMART" id="SM01043">
    <property type="entry name" value="BTAD"/>
    <property type="match status" value="1"/>
</dbReference>
<dbReference type="eggNOG" id="COG3629">
    <property type="taxonomic scope" value="Bacteria"/>
</dbReference>
<feature type="domain" description="Bacterial transcriptional activator" evidence="7">
    <location>
        <begin position="99"/>
        <end position="240"/>
    </location>
</feature>
<keyword evidence="4" id="KW-0804">Transcription</keyword>
<feature type="domain" description="OmpR/PhoB-type" evidence="6">
    <location>
        <begin position="15"/>
        <end position="92"/>
    </location>
</feature>
<evidence type="ECO:0000256" key="4">
    <source>
        <dbReference type="ARBA" id="ARBA00023163"/>
    </source>
</evidence>
<dbReference type="OrthoDB" id="3275754at2"/>
<evidence type="ECO:0000256" key="2">
    <source>
        <dbReference type="ARBA" id="ARBA00023015"/>
    </source>
</evidence>
<dbReference type="GO" id="GO:0000160">
    <property type="term" value="P:phosphorelay signal transduction system"/>
    <property type="evidence" value="ECO:0007669"/>
    <property type="project" value="InterPro"/>
</dbReference>
<accession>C6WJB0</accession>
<dbReference type="PRINTS" id="PR00364">
    <property type="entry name" value="DISEASERSIST"/>
</dbReference>
<evidence type="ECO:0000259" key="6">
    <source>
        <dbReference type="SMART" id="SM00862"/>
    </source>
</evidence>
<dbReference type="SMART" id="SM00028">
    <property type="entry name" value="TPR"/>
    <property type="match status" value="5"/>
</dbReference>
<dbReference type="SUPFAM" id="SSF46894">
    <property type="entry name" value="C-terminal effector domain of the bipartite response regulators"/>
    <property type="match status" value="1"/>
</dbReference>
<dbReference type="Pfam" id="PF03704">
    <property type="entry name" value="BTAD"/>
    <property type="match status" value="1"/>
</dbReference>
<evidence type="ECO:0000313" key="9">
    <source>
        <dbReference type="Proteomes" id="UP000002213"/>
    </source>
</evidence>
<dbReference type="Gene3D" id="1.25.40.10">
    <property type="entry name" value="Tetratricopeptide repeat domain"/>
    <property type="match status" value="3"/>
</dbReference>
<keyword evidence="3" id="KW-0238">DNA-binding</keyword>
<dbReference type="SMART" id="SM00862">
    <property type="entry name" value="Trans_reg_C"/>
    <property type="match status" value="1"/>
</dbReference>